<evidence type="ECO:0000256" key="13">
    <source>
        <dbReference type="ARBA" id="ARBA00024535"/>
    </source>
</evidence>
<comment type="function">
    <text evidence="2 15">Catalyzes the hydrolysis of UDP-3-O-myristoyl-N-acetylglucosamine to form UDP-3-O-myristoylglucosamine and acetate, the committed step in lipid A biosynthesis.</text>
</comment>
<dbReference type="EC" id="3.5.1.108" evidence="15"/>
<comment type="similarity">
    <text evidence="16">Belongs to the thioester dehydratase family. FabZ subfamily.</text>
</comment>
<dbReference type="NCBIfam" id="NF000582">
    <property type="entry name" value="PRK00006.1"/>
    <property type="match status" value="1"/>
</dbReference>
<comment type="cofactor">
    <cofactor evidence="1 15">
        <name>Zn(2+)</name>
        <dbReference type="ChEBI" id="CHEBI:29105"/>
    </cofactor>
</comment>
<dbReference type="RefSeq" id="WP_140945727.1">
    <property type="nucleotide sequence ID" value="NZ_FAOO01000019.1"/>
</dbReference>
<feature type="binding site" evidence="15">
    <location>
        <position position="263"/>
    </location>
    <ligand>
        <name>Zn(2+)</name>
        <dbReference type="ChEBI" id="CHEBI:29105"/>
    </ligand>
</feature>
<evidence type="ECO:0000256" key="3">
    <source>
        <dbReference type="ARBA" id="ARBA00004496"/>
    </source>
</evidence>
<dbReference type="Pfam" id="PF07977">
    <property type="entry name" value="FabA"/>
    <property type="match status" value="1"/>
</dbReference>
<dbReference type="InterPro" id="IPR015870">
    <property type="entry name" value="UDP-acyl_N-AcGlcN_deAcase_N"/>
</dbReference>
<dbReference type="Proteomes" id="UP000320623">
    <property type="component" value="Unassembled WGS sequence"/>
</dbReference>
<dbReference type="OrthoDB" id="9772788at2"/>
<keyword evidence="9 15" id="KW-0378">Hydrolase</keyword>
<evidence type="ECO:0000256" key="15">
    <source>
        <dbReference type="HAMAP-Rule" id="MF_00388"/>
    </source>
</evidence>
<evidence type="ECO:0000256" key="10">
    <source>
        <dbReference type="ARBA" id="ARBA00022833"/>
    </source>
</evidence>
<dbReference type="EMBL" id="FAOO01000019">
    <property type="protein sequence ID" value="CUU08179.1"/>
    <property type="molecule type" value="Genomic_DNA"/>
</dbReference>
<evidence type="ECO:0000256" key="4">
    <source>
        <dbReference type="ARBA" id="ARBA00005002"/>
    </source>
</evidence>
<accession>A0A0S4NCM3</accession>
<feature type="active site" description="Proton donor" evidence="15">
    <location>
        <position position="290"/>
    </location>
</feature>
<dbReference type="GO" id="GO:0016020">
    <property type="term" value="C:membrane"/>
    <property type="evidence" value="ECO:0007669"/>
    <property type="project" value="GOC"/>
</dbReference>
<dbReference type="NCBIfam" id="TIGR01750">
    <property type="entry name" value="fabZ"/>
    <property type="match status" value="1"/>
</dbReference>
<dbReference type="GO" id="GO:0006633">
    <property type="term" value="P:fatty acid biosynthetic process"/>
    <property type="evidence" value="ECO:0007669"/>
    <property type="project" value="UniProtKB-UniRule"/>
</dbReference>
<dbReference type="Gene3D" id="3.30.230.20">
    <property type="entry name" value="lpxc deacetylase, domain 1"/>
    <property type="match status" value="1"/>
</dbReference>
<dbReference type="CDD" id="cd01288">
    <property type="entry name" value="FabZ"/>
    <property type="match status" value="1"/>
</dbReference>
<comment type="catalytic activity">
    <reaction evidence="16">
        <text>a (3R)-hydroxyacyl-[ACP] = a (2E)-enoyl-[ACP] + H2O</text>
        <dbReference type="Rhea" id="RHEA:13097"/>
        <dbReference type="Rhea" id="RHEA-COMP:9925"/>
        <dbReference type="Rhea" id="RHEA-COMP:9945"/>
        <dbReference type="ChEBI" id="CHEBI:15377"/>
        <dbReference type="ChEBI" id="CHEBI:78784"/>
        <dbReference type="ChEBI" id="CHEBI:78827"/>
        <dbReference type="EC" id="4.2.1.59"/>
    </reaction>
</comment>
<comment type="catalytic activity">
    <reaction evidence="13 15">
        <text>a UDP-3-O-[(3R)-3-hydroxyacyl]-N-acetyl-alpha-D-glucosamine + H2O = a UDP-3-O-[(3R)-3-hydroxyacyl]-alpha-D-glucosamine + acetate</text>
        <dbReference type="Rhea" id="RHEA:67816"/>
        <dbReference type="ChEBI" id="CHEBI:15377"/>
        <dbReference type="ChEBI" id="CHEBI:30089"/>
        <dbReference type="ChEBI" id="CHEBI:137740"/>
        <dbReference type="ChEBI" id="CHEBI:173225"/>
        <dbReference type="EC" id="3.5.1.108"/>
    </reaction>
</comment>
<keyword evidence="6 15" id="KW-0444">Lipid biosynthesis</keyword>
<dbReference type="SUPFAM" id="SSF54211">
    <property type="entry name" value="Ribosomal protein S5 domain 2-like"/>
    <property type="match status" value="2"/>
</dbReference>
<dbReference type="HAMAP" id="MF_00388">
    <property type="entry name" value="LpxC"/>
    <property type="match status" value="1"/>
</dbReference>
<evidence type="ECO:0000256" key="6">
    <source>
        <dbReference type="ARBA" id="ARBA00022516"/>
    </source>
</evidence>
<dbReference type="InterPro" id="IPR020568">
    <property type="entry name" value="Ribosomal_Su5_D2-typ_SF"/>
</dbReference>
<dbReference type="PANTHER" id="PTHR33694">
    <property type="entry name" value="UDP-3-O-ACYL-N-ACETYLGLUCOSAMINE DEACETYLASE 1, MITOCHONDRIAL-RELATED"/>
    <property type="match status" value="1"/>
</dbReference>
<dbReference type="InterPro" id="IPR011334">
    <property type="entry name" value="UDP-acyl_GlcNac_deAcase_C"/>
</dbReference>
<dbReference type="InterPro" id="IPR013114">
    <property type="entry name" value="FabA_FabZ"/>
</dbReference>
<dbReference type="InterPro" id="IPR004463">
    <property type="entry name" value="UDP-acyl_GlcNac_deAcase"/>
</dbReference>
<keyword evidence="7 15" id="KW-0441">Lipid A biosynthesis</keyword>
<sequence>MLVQQQTIKKPVSLSGVGLHTGQRCTITFKPAPSNFGIRFKRIDLGGSPEIPALVEYVVDVSRGTTLGIGEVRVHTVEHVLAAIAGLQIDNILIELDSIEPPVGDGSAKPFVDALLEAGIEKQDEPKDYLIIDQAILYSDESKGVDIAALPLDDFRITIMIDYKNPALGSQHTGLFSLEKEFVTEFAPARTFCFLHEVEMLYEQGLIRGGNLDNAIVIVDRELSREEIDRLSRKFGLNEVVFLGSNGILNNKPLRFKNEPARHKLLDLLGDLALVGAPMRAQILAARPGHASNIEFVRKIRKLYLQKKLVKKYQFEKKEGIVFDINAIQRILPHRYPFLFVDKIVDFKMGEKIIGVKNVTGNEFFFQGHFPGHPIMPGVLIIEGMAQTGGILLLNGEESMENRYVYFMAIKNAKFRRPVFPGDTLIYEVEMVERRSKYCTMYGRAYVDSKLVAEAEMMAAIVTKPEFTSNEQTIEKDS</sequence>
<dbReference type="InterPro" id="IPR029069">
    <property type="entry name" value="HotDog_dom_sf"/>
</dbReference>
<dbReference type="STRING" id="1643428.GCA_001442855_01969"/>
<evidence type="ECO:0000256" key="5">
    <source>
        <dbReference type="ARBA" id="ARBA00022490"/>
    </source>
</evidence>
<reference evidence="18" key="1">
    <citation type="submission" date="2015-11" db="EMBL/GenBank/DDBJ databases">
        <authorList>
            <person name="Varghese N."/>
        </authorList>
    </citation>
    <scope>NUCLEOTIDE SEQUENCE [LARGE SCALE GENOMIC DNA]</scope>
</reference>
<feature type="active site" evidence="16">
    <location>
        <position position="369"/>
    </location>
</feature>
<dbReference type="AlphaFoldDB" id="A0A0S4NCM3"/>
<dbReference type="NCBIfam" id="NF009667">
    <property type="entry name" value="PRK13188.1"/>
    <property type="match status" value="1"/>
</dbReference>
<gene>
    <name evidence="16" type="primary">fabZ</name>
    <name evidence="15" type="synonym">lpxC</name>
    <name evidence="17" type="ORF">JGI1_02010</name>
</gene>
<dbReference type="SUPFAM" id="SSF54637">
    <property type="entry name" value="Thioesterase/thiol ester dehydrase-isomerase"/>
    <property type="match status" value="1"/>
</dbReference>
<comment type="function">
    <text evidence="14 16">Involved in unsaturated fatty acids biosynthesis. Catalyzes the dehydration of short chain beta-hydroxyacyl-ACPs and long chain saturated and unsaturated beta-hydroxyacyl-ACPs.</text>
</comment>
<evidence type="ECO:0000256" key="8">
    <source>
        <dbReference type="ARBA" id="ARBA00022723"/>
    </source>
</evidence>
<dbReference type="Gene3D" id="3.30.1700.10">
    <property type="entry name" value="lpxc deacetylase, domain 2"/>
    <property type="match status" value="1"/>
</dbReference>
<comment type="subcellular location">
    <subcellularLocation>
        <location evidence="3 16">Cytoplasm</location>
    </subcellularLocation>
</comment>
<comment type="pathway">
    <text evidence="4 15">Glycolipid biosynthesis; lipid IV(A) biosynthesis; lipid IV(A) from (3R)-3-hydroxytetradecanoyl-[acyl-carrier-protein] and UDP-N-acetyl-alpha-D-glucosamine: step 2/6.</text>
</comment>
<organism evidence="17 18">
    <name type="scientific">Candidatus Thermokryptus mobilis</name>
    <dbReference type="NCBI Taxonomy" id="1643428"/>
    <lineage>
        <taxon>Bacteria</taxon>
        <taxon>Pseudomonadati</taxon>
        <taxon>Candidatus Kryptoniota</taxon>
        <taxon>Candidatus Thermokryptus</taxon>
    </lineage>
</organism>
<evidence type="ECO:0000256" key="2">
    <source>
        <dbReference type="ARBA" id="ARBA00002923"/>
    </source>
</evidence>
<keyword evidence="11 15" id="KW-0443">Lipid metabolism</keyword>
<dbReference type="Gene3D" id="3.10.129.10">
    <property type="entry name" value="Hotdog Thioesterase"/>
    <property type="match status" value="1"/>
</dbReference>
<keyword evidence="10 15" id="KW-0862">Zinc</keyword>
<evidence type="ECO:0000256" key="12">
    <source>
        <dbReference type="ARBA" id="ARBA00023239"/>
    </source>
</evidence>
<dbReference type="HAMAP" id="MF_00406">
    <property type="entry name" value="FabZ"/>
    <property type="match status" value="1"/>
</dbReference>
<comment type="similarity">
    <text evidence="15">Belongs to the LpxC family.</text>
</comment>
<dbReference type="GO" id="GO:0103117">
    <property type="term" value="F:UDP-3-O-acyl-N-acetylglucosamine deacetylase activity"/>
    <property type="evidence" value="ECO:0007669"/>
    <property type="project" value="UniProtKB-UniRule"/>
</dbReference>
<dbReference type="NCBIfam" id="TIGR00325">
    <property type="entry name" value="lpxC"/>
    <property type="match status" value="1"/>
</dbReference>
<evidence type="ECO:0000256" key="11">
    <source>
        <dbReference type="ARBA" id="ARBA00023098"/>
    </source>
</evidence>
<keyword evidence="5 16" id="KW-0963">Cytoplasm</keyword>
<protein>
    <recommendedName>
        <fullName evidence="15 16">Multifunctional fusion protein</fullName>
    </recommendedName>
    <domain>
        <recommendedName>
            <fullName evidence="16">3-hydroxyacyl-[acyl-carrier-protein] dehydratase FabZ</fullName>
            <ecNumber evidence="16">4.2.1.59</ecNumber>
        </recommendedName>
        <alternativeName>
            <fullName evidence="16">(3R)-hydroxymyristoyl-[acyl-carrier-protein] dehydratase</fullName>
        </alternativeName>
        <alternativeName>
            <fullName evidence="16">Beta-hydroxyacyl-ACP dehydratase</fullName>
            <shortName evidence="16">(3R)-hydroxymyristoyl-ACP dehydrase</shortName>
        </alternativeName>
    </domain>
    <domain>
        <recommendedName>
            <fullName evidence="15">UDP-3-O-acyl-N-acetylglucosamine deacetylase</fullName>
            <shortName evidence="15">UDP-3-O-acyl-GlcNAc deacetylase</shortName>
            <ecNumber evidence="15">3.5.1.108</ecNumber>
        </recommendedName>
        <alternativeName>
            <fullName evidence="15">UDP-3-O-[R-3-hydroxymyristoyl]-N-acetylglucosamine deacetylase</fullName>
        </alternativeName>
    </domain>
</protein>
<name>A0A0S4NCM3_9BACT</name>
<dbReference type="FunFam" id="3.10.129.10:FF:000001">
    <property type="entry name" value="3-hydroxyacyl-[acyl-carrier-protein] dehydratase FabZ"/>
    <property type="match status" value="1"/>
</dbReference>
<feature type="binding site" evidence="15">
    <location>
        <position position="79"/>
    </location>
    <ligand>
        <name>Zn(2+)</name>
        <dbReference type="ChEBI" id="CHEBI:29105"/>
    </ligand>
</feature>
<evidence type="ECO:0000256" key="14">
    <source>
        <dbReference type="ARBA" id="ARBA00025049"/>
    </source>
</evidence>
<evidence type="ECO:0000313" key="17">
    <source>
        <dbReference type="EMBL" id="CUU08179.1"/>
    </source>
</evidence>
<proteinExistence type="inferred from homology"/>
<keyword evidence="8 15" id="KW-0479">Metal-binding</keyword>
<dbReference type="InterPro" id="IPR010084">
    <property type="entry name" value="FabZ"/>
</dbReference>
<evidence type="ECO:0000256" key="7">
    <source>
        <dbReference type="ARBA" id="ARBA00022556"/>
    </source>
</evidence>
<feature type="binding site" evidence="15">
    <location>
        <position position="267"/>
    </location>
    <ligand>
        <name>Zn(2+)</name>
        <dbReference type="ChEBI" id="CHEBI:29105"/>
    </ligand>
</feature>
<evidence type="ECO:0000256" key="1">
    <source>
        <dbReference type="ARBA" id="ARBA00001947"/>
    </source>
</evidence>
<dbReference type="UniPathway" id="UPA00359">
    <property type="reaction ID" value="UER00478"/>
</dbReference>
<keyword evidence="18" id="KW-1185">Reference proteome</keyword>
<dbReference type="GO" id="GO:0005737">
    <property type="term" value="C:cytoplasm"/>
    <property type="evidence" value="ECO:0007669"/>
    <property type="project" value="UniProtKB-SubCell"/>
</dbReference>
<dbReference type="Pfam" id="PF03331">
    <property type="entry name" value="LpxC"/>
    <property type="match status" value="2"/>
</dbReference>
<evidence type="ECO:0000313" key="18">
    <source>
        <dbReference type="Proteomes" id="UP000320623"/>
    </source>
</evidence>
<dbReference type="GO" id="GO:0046872">
    <property type="term" value="F:metal ion binding"/>
    <property type="evidence" value="ECO:0007669"/>
    <property type="project" value="UniProtKB-KW"/>
</dbReference>
<keyword evidence="12 16" id="KW-0456">Lyase</keyword>
<dbReference type="PANTHER" id="PTHR33694:SF1">
    <property type="entry name" value="UDP-3-O-ACYL-N-ACETYLGLUCOSAMINE DEACETYLASE 1, MITOCHONDRIAL-RELATED"/>
    <property type="match status" value="1"/>
</dbReference>
<evidence type="ECO:0000256" key="9">
    <source>
        <dbReference type="ARBA" id="ARBA00022801"/>
    </source>
</evidence>
<dbReference type="GO" id="GO:0009245">
    <property type="term" value="P:lipid A biosynthetic process"/>
    <property type="evidence" value="ECO:0007669"/>
    <property type="project" value="UniProtKB-UniRule"/>
</dbReference>
<dbReference type="GO" id="GO:0019171">
    <property type="term" value="F:(3R)-hydroxyacyl-[acyl-carrier-protein] dehydratase activity"/>
    <property type="evidence" value="ECO:0007669"/>
    <property type="project" value="UniProtKB-EC"/>
</dbReference>
<evidence type="ECO:0000256" key="16">
    <source>
        <dbReference type="HAMAP-Rule" id="MF_00406"/>
    </source>
</evidence>
<dbReference type="EC" id="4.2.1.59" evidence="16"/>